<dbReference type="InterPro" id="IPR022893">
    <property type="entry name" value="Shikimate_DH_fam"/>
</dbReference>
<dbReference type="GO" id="GO:0019632">
    <property type="term" value="P:shikimate metabolic process"/>
    <property type="evidence" value="ECO:0007669"/>
    <property type="project" value="TreeGrafter"/>
</dbReference>
<dbReference type="Gene3D" id="3.40.50.10860">
    <property type="entry name" value="Leucine Dehydrogenase, chain A, domain 1"/>
    <property type="match status" value="1"/>
</dbReference>
<accession>A0A8T2YQD6</accession>
<evidence type="ECO:0000313" key="2">
    <source>
        <dbReference type="Proteomes" id="UP000807159"/>
    </source>
</evidence>
<reference evidence="1" key="1">
    <citation type="journal article" date="2021" name="J. Hered.">
        <title>Genome Assembly of Salicaceae Populus deltoides (Eastern Cottonwood) I-69 Based on Nanopore Sequencing and Hi-C Technologies.</title>
        <authorList>
            <person name="Bai S."/>
            <person name="Wu H."/>
            <person name="Zhang J."/>
            <person name="Pan Z."/>
            <person name="Zhao W."/>
            <person name="Li Z."/>
            <person name="Tong C."/>
        </authorList>
    </citation>
    <scope>NUCLEOTIDE SEQUENCE</scope>
    <source>
        <tissue evidence="1">Leaf</tissue>
    </source>
</reference>
<dbReference type="Pfam" id="PF01487">
    <property type="entry name" value="DHquinase_I"/>
    <property type="match status" value="1"/>
</dbReference>
<dbReference type="SUPFAM" id="SSF53223">
    <property type="entry name" value="Aminoacid dehydrogenase-like, N-terminal domain"/>
    <property type="match status" value="1"/>
</dbReference>
<dbReference type="GO" id="GO:0004764">
    <property type="term" value="F:shikimate 3-dehydrogenase (NADP+) activity"/>
    <property type="evidence" value="ECO:0007669"/>
    <property type="project" value="InterPro"/>
</dbReference>
<dbReference type="Gene3D" id="3.20.20.70">
    <property type="entry name" value="Aldolase class I"/>
    <property type="match status" value="1"/>
</dbReference>
<gene>
    <name evidence="1" type="ORF">H0E87_009819</name>
</gene>
<dbReference type="InterPro" id="IPR046346">
    <property type="entry name" value="Aminoacid_DH-like_N_sf"/>
</dbReference>
<dbReference type="AlphaFoldDB" id="A0A8T2YQD6"/>
<name>A0A8T2YQD6_POPDE</name>
<sequence length="372" mass="41398">MGSVGVLTNSVMVCAPLMAQSVEQMVIDMHSAKAQGADVVEVRLDCINKFQPSQDLEAIIRNKPLPVIIVYRPKWEGGQYEGDEHRRLEALRLANDLGADYVDFELKVASELIEELKNKHQNGGKFIVSSYLNGATPSKESLGHLVATMQATEADIIKVVSNADDITEMERIFHMLSHCEVPAVAYSVGERGLISQLLCPKFGGALVYGSMEGNSIPGLPTLDSLREAYKVDCINSDTKVFGLVSKPVGHSKGPLLHNPTLRHVNFNGIYVPMFVDDLKKFFDVYASPDFAGYRYGTCNFVVHFEVNKASIFSYKTLLDLTSHVKNLFFLGSIFILHKIGRRIARNCEVPSTCMLHLVRIRYIKSFLKLILV</sequence>
<keyword evidence="2" id="KW-1185">Reference proteome</keyword>
<dbReference type="NCBIfam" id="TIGR01093">
    <property type="entry name" value="aroD"/>
    <property type="match status" value="1"/>
</dbReference>
<dbReference type="InterPro" id="IPR013785">
    <property type="entry name" value="Aldolase_TIM"/>
</dbReference>
<dbReference type="PANTHER" id="PTHR21089:SF10">
    <property type="entry name" value="BIFUNCTIONAL 3-DEHYDROQUINATE DEHYDRATASE_SHIKIMATE DEHYDROGENASE, CHLOROPLASTIC-LIKE ISOFORM X1"/>
    <property type="match status" value="1"/>
</dbReference>
<dbReference type="GO" id="GO:0009423">
    <property type="term" value="P:chorismate biosynthetic process"/>
    <property type="evidence" value="ECO:0007669"/>
    <property type="project" value="TreeGrafter"/>
</dbReference>
<evidence type="ECO:0008006" key="3">
    <source>
        <dbReference type="Google" id="ProtNLM"/>
    </source>
</evidence>
<dbReference type="FunFam" id="3.20.20.70:FF:000142">
    <property type="entry name" value="bifunctional 3-dehydroquinate dehydratase/shikimate dehydrogenase, chloroplastic"/>
    <property type="match status" value="1"/>
</dbReference>
<dbReference type="PANTHER" id="PTHR21089">
    <property type="entry name" value="SHIKIMATE DEHYDROGENASE"/>
    <property type="match status" value="1"/>
</dbReference>
<comment type="caution">
    <text evidence="1">The sequence shown here is derived from an EMBL/GenBank/DDBJ whole genome shotgun (WGS) entry which is preliminary data.</text>
</comment>
<dbReference type="GO" id="GO:0003855">
    <property type="term" value="F:3-dehydroquinate dehydratase activity"/>
    <property type="evidence" value="ECO:0007669"/>
    <property type="project" value="InterPro"/>
</dbReference>
<proteinExistence type="predicted"/>
<dbReference type="Proteomes" id="UP000807159">
    <property type="component" value="Chromosome 5"/>
</dbReference>
<dbReference type="CDD" id="cd00502">
    <property type="entry name" value="DHQase_I"/>
    <property type="match status" value="1"/>
</dbReference>
<evidence type="ECO:0000313" key="1">
    <source>
        <dbReference type="EMBL" id="KAH8507424.1"/>
    </source>
</evidence>
<organism evidence="1 2">
    <name type="scientific">Populus deltoides</name>
    <name type="common">Eastern poplar</name>
    <name type="synonym">Eastern cottonwood</name>
    <dbReference type="NCBI Taxonomy" id="3696"/>
    <lineage>
        <taxon>Eukaryota</taxon>
        <taxon>Viridiplantae</taxon>
        <taxon>Streptophyta</taxon>
        <taxon>Embryophyta</taxon>
        <taxon>Tracheophyta</taxon>
        <taxon>Spermatophyta</taxon>
        <taxon>Magnoliopsida</taxon>
        <taxon>eudicotyledons</taxon>
        <taxon>Gunneridae</taxon>
        <taxon>Pentapetalae</taxon>
        <taxon>rosids</taxon>
        <taxon>fabids</taxon>
        <taxon>Malpighiales</taxon>
        <taxon>Salicaceae</taxon>
        <taxon>Saliceae</taxon>
        <taxon>Populus</taxon>
    </lineage>
</organism>
<dbReference type="EMBL" id="JACEGQ020000005">
    <property type="protein sequence ID" value="KAH8507424.1"/>
    <property type="molecule type" value="Genomic_DNA"/>
</dbReference>
<protein>
    <recommendedName>
        <fullName evidence="3">Shikimate dehydrogenase substrate binding N-terminal domain-containing protein</fullName>
    </recommendedName>
</protein>
<dbReference type="SUPFAM" id="SSF51569">
    <property type="entry name" value="Aldolase"/>
    <property type="match status" value="1"/>
</dbReference>
<dbReference type="InterPro" id="IPR001381">
    <property type="entry name" value="DHquinase_I"/>
</dbReference>